<dbReference type="STRING" id="4795.A0A225V4I5"/>
<gene>
    <name evidence="2" type="ORF">PHMEG_00028646</name>
</gene>
<dbReference type="EMBL" id="NBNE01007804">
    <property type="protein sequence ID" value="OWZ00215.1"/>
    <property type="molecule type" value="Genomic_DNA"/>
</dbReference>
<dbReference type="AlphaFoldDB" id="A0A225V4I5"/>
<sequence>MAEASPPRKPATLEPAPLVPSVRVALTPTRAPKKRRVRRKSMREDEIKEQETIATARQRFVQDSEDEEPTATPLRFVTLPPKLVTSKSEGRANALPSRRRQLPQQTFQPKRPALPATRQPLGQRTDSKLVQRY</sequence>
<reference evidence="3" key="1">
    <citation type="submission" date="2017-03" db="EMBL/GenBank/DDBJ databases">
        <title>Phytopthora megakarya and P. palmivora, two closely related causual agents of cacao black pod achieved similar genome size and gene model numbers by different mechanisms.</title>
        <authorList>
            <person name="Ali S."/>
            <person name="Shao J."/>
            <person name="Larry D.J."/>
            <person name="Kronmiller B."/>
            <person name="Shen D."/>
            <person name="Strem M.D."/>
            <person name="Melnick R.L."/>
            <person name="Guiltinan M.J."/>
            <person name="Tyler B.M."/>
            <person name="Meinhardt L.W."/>
            <person name="Bailey B.A."/>
        </authorList>
    </citation>
    <scope>NUCLEOTIDE SEQUENCE [LARGE SCALE GENOMIC DNA]</scope>
    <source>
        <strain evidence="3">zdho120</strain>
    </source>
</reference>
<evidence type="ECO:0000313" key="3">
    <source>
        <dbReference type="Proteomes" id="UP000198211"/>
    </source>
</evidence>
<feature type="region of interest" description="Disordered" evidence="1">
    <location>
        <begin position="1"/>
        <end position="133"/>
    </location>
</feature>
<evidence type="ECO:0000256" key="1">
    <source>
        <dbReference type="SAM" id="MobiDB-lite"/>
    </source>
</evidence>
<dbReference type="Proteomes" id="UP000198211">
    <property type="component" value="Unassembled WGS sequence"/>
</dbReference>
<name>A0A225V4I5_9STRA</name>
<feature type="compositionally biased region" description="Basic residues" evidence="1">
    <location>
        <begin position="31"/>
        <end position="41"/>
    </location>
</feature>
<feature type="compositionally biased region" description="Basic and acidic residues" evidence="1">
    <location>
        <begin position="42"/>
        <end position="51"/>
    </location>
</feature>
<evidence type="ECO:0000313" key="2">
    <source>
        <dbReference type="EMBL" id="OWZ00215.1"/>
    </source>
</evidence>
<keyword evidence="3" id="KW-1185">Reference proteome</keyword>
<organism evidence="2 3">
    <name type="scientific">Phytophthora megakarya</name>
    <dbReference type="NCBI Taxonomy" id="4795"/>
    <lineage>
        <taxon>Eukaryota</taxon>
        <taxon>Sar</taxon>
        <taxon>Stramenopiles</taxon>
        <taxon>Oomycota</taxon>
        <taxon>Peronosporomycetes</taxon>
        <taxon>Peronosporales</taxon>
        <taxon>Peronosporaceae</taxon>
        <taxon>Phytophthora</taxon>
    </lineage>
</organism>
<accession>A0A225V4I5</accession>
<proteinExistence type="predicted"/>
<feature type="non-terminal residue" evidence="2">
    <location>
        <position position="133"/>
    </location>
</feature>
<comment type="caution">
    <text evidence="2">The sequence shown here is derived from an EMBL/GenBank/DDBJ whole genome shotgun (WGS) entry which is preliminary data.</text>
</comment>
<protein>
    <submittedName>
        <fullName evidence="2">Uncharacterized protein</fullName>
    </submittedName>
</protein>